<proteinExistence type="predicted"/>
<keyword evidence="2" id="KW-1185">Reference proteome</keyword>
<name>A0ACC1RX70_9HYPO</name>
<reference evidence="1" key="1">
    <citation type="submission" date="2022-08" db="EMBL/GenBank/DDBJ databases">
        <title>Genome Sequence of Fusarium decemcellulare.</title>
        <authorList>
            <person name="Buettner E."/>
        </authorList>
    </citation>
    <scope>NUCLEOTIDE SEQUENCE</scope>
    <source>
        <strain evidence="1">Babe19</strain>
    </source>
</reference>
<comment type="caution">
    <text evidence="1">The sequence shown here is derived from an EMBL/GenBank/DDBJ whole genome shotgun (WGS) entry which is preliminary data.</text>
</comment>
<dbReference type="Proteomes" id="UP001148629">
    <property type="component" value="Unassembled WGS sequence"/>
</dbReference>
<sequence length="615" mass="67984">MPLNVVYTWICSNCGCDAGTVAINASCPFCDHKRCTLDTRLQHSEARAATIDDRGPEELYNPTTTSKDLSEPSVDPLVEPGEDRKTAILVGNMMSQNDSINNGAGTDQLSQPLLEESPSGSSLTGQSARGTRENEMTSTSVDVSVQQDPTNVGTCAPTKSEEDSSTGSPESENSVDTPGATNEMGRLHIDTSEDDSSSTCTLDTSSSADNMESSEDDLLERPWFHQHARRILRSLLQQWPGFRNRTQGHFPGTSQSPRQQQQPSSQRQGSDGRRKRKQKAQKEEEADEEQGSKKSKRGKPSEESEYSQGFACPFPKNNLQQYRSCALYSDTSIKRVNQHVKRSHKNHMDNATKSRVEKTLTRGKTGKEKWYEIFGRLFPGAPEPESAYNDFILSAHPQSQDSRDGIPLDEGLYLPREYLTGEGAQVLQQELVQDPVFQGLSSDAIRAAVTRGLARLLDNLDRRQRQFIPIHSPQTTPRHASGVENGDFDREQSNHQPDPQLHLPDDNSGANDEHASNHVHTTPANLSLALNAGNFGDSGGNESNGDDVSFQNHSTSLLFDEQLNGQWNETGLDGPAIVEQTPWDSQFWIPDSEFEGSWEYVGDSEILPSNEHHDS</sequence>
<dbReference type="EMBL" id="JANRMS010001539">
    <property type="protein sequence ID" value="KAJ3527567.1"/>
    <property type="molecule type" value="Genomic_DNA"/>
</dbReference>
<evidence type="ECO:0000313" key="1">
    <source>
        <dbReference type="EMBL" id="KAJ3527567.1"/>
    </source>
</evidence>
<evidence type="ECO:0000313" key="2">
    <source>
        <dbReference type="Proteomes" id="UP001148629"/>
    </source>
</evidence>
<organism evidence="1 2">
    <name type="scientific">Fusarium decemcellulare</name>
    <dbReference type="NCBI Taxonomy" id="57161"/>
    <lineage>
        <taxon>Eukaryota</taxon>
        <taxon>Fungi</taxon>
        <taxon>Dikarya</taxon>
        <taxon>Ascomycota</taxon>
        <taxon>Pezizomycotina</taxon>
        <taxon>Sordariomycetes</taxon>
        <taxon>Hypocreomycetidae</taxon>
        <taxon>Hypocreales</taxon>
        <taxon>Nectriaceae</taxon>
        <taxon>Fusarium</taxon>
        <taxon>Fusarium decemcellulare species complex</taxon>
    </lineage>
</organism>
<protein>
    <submittedName>
        <fullName evidence="1">Uncharacterized protein</fullName>
    </submittedName>
</protein>
<gene>
    <name evidence="1" type="ORF">NM208_g10637</name>
</gene>
<accession>A0ACC1RX70</accession>